<dbReference type="InterPro" id="IPR012854">
    <property type="entry name" value="Cu_amine_oxidase-like_N"/>
</dbReference>
<dbReference type="InterPro" id="IPR036582">
    <property type="entry name" value="Mao_N_sf"/>
</dbReference>
<gene>
    <name evidence="5" type="ORF">H7B67_28540</name>
</gene>
<keyword evidence="3" id="KW-0732">Signal</keyword>
<keyword evidence="1" id="KW-0677">Repeat</keyword>
<dbReference type="InterPro" id="IPR001258">
    <property type="entry name" value="NHL_repeat"/>
</dbReference>
<name>A0A841T8C1_9BACL</name>
<keyword evidence="6" id="KW-1185">Reference proteome</keyword>
<dbReference type="AlphaFoldDB" id="A0A841T8C1"/>
<evidence type="ECO:0000256" key="1">
    <source>
        <dbReference type="ARBA" id="ARBA00022737"/>
    </source>
</evidence>
<dbReference type="Pfam" id="PF01436">
    <property type="entry name" value="NHL"/>
    <property type="match status" value="3"/>
</dbReference>
<dbReference type="Pfam" id="PF07833">
    <property type="entry name" value="Cu_amine_oxidN1"/>
    <property type="match status" value="1"/>
</dbReference>
<organism evidence="5 6">
    <name type="scientific">Cohnella thailandensis</name>
    <dbReference type="NCBI Taxonomy" id="557557"/>
    <lineage>
        <taxon>Bacteria</taxon>
        <taxon>Bacillati</taxon>
        <taxon>Bacillota</taxon>
        <taxon>Bacilli</taxon>
        <taxon>Bacillales</taxon>
        <taxon>Paenibacillaceae</taxon>
        <taxon>Cohnella</taxon>
    </lineage>
</organism>
<dbReference type="SUPFAM" id="SSF63829">
    <property type="entry name" value="Calcium-dependent phosphotriesterase"/>
    <property type="match status" value="1"/>
</dbReference>
<dbReference type="RefSeq" id="WP_185123303.1">
    <property type="nucleotide sequence ID" value="NZ_JACJVQ010000028.1"/>
</dbReference>
<dbReference type="Gene3D" id="2.120.10.30">
    <property type="entry name" value="TolB, C-terminal domain"/>
    <property type="match status" value="4"/>
</dbReference>
<accession>A0A841T8C1</accession>
<comment type="caution">
    <text evidence="5">The sequence shown here is derived from an EMBL/GenBank/DDBJ whole genome shotgun (WGS) entry which is preliminary data.</text>
</comment>
<evidence type="ECO:0000256" key="2">
    <source>
        <dbReference type="PROSITE-ProRule" id="PRU00504"/>
    </source>
</evidence>
<feature type="repeat" description="NHL" evidence="2">
    <location>
        <begin position="126"/>
        <end position="156"/>
    </location>
</feature>
<dbReference type="PANTHER" id="PTHR13833">
    <property type="match status" value="1"/>
</dbReference>
<feature type="signal peptide" evidence="3">
    <location>
        <begin position="1"/>
        <end position="27"/>
    </location>
</feature>
<sequence length="528" mass="55037">MKLKRKAWSVFLGATLISSGIAASAGAAAQDAGWTAAAGLYEVNTWTGQSKWGSDDGALKEATLFHPRSIVQLPDGRLLAADTGNHLLRALNATAVSYYGGIILEYDESGLPVGAYQDGELAKAAFDEPSGLAVDAAGNVYMADASNHAVRKVTPDGQVTTLAGDGRIGDDDGQGSKARFYYPSDVAVDASGTVYVADTLNHTIRKIAPDGTVTTLTAPSTRIVELAADVVEASGDYADGPIATAKFNEPSGLVLDNKGNLYVSDRGNQVIRYIDFAAGTVTTVAGSKPSYASDSLYAEGDYLDGTASAARFNAPEGLALAPDGTLVIADSLNHAVRLLKDGKVTTLAGEGTEFGSNDGVTYAAHFDHPTDVAVLADGRLAIADESGNKIRVLEKYRTPEGFAPSGTIQILLNGELVKPDVPAFAMNGSTLLPLRSVGEALGYEVGYDAKAQTAKLSKDGVVYEIKSGALTASVTENGTKSELKLASAPATKQGRLFVPVRFFAEEAGLDIQWDSASSVVVIRSPIFQ</sequence>
<feature type="repeat" description="NHL" evidence="2">
    <location>
        <begin position="180"/>
        <end position="210"/>
    </location>
</feature>
<dbReference type="PANTHER" id="PTHR13833:SF71">
    <property type="entry name" value="NHL DOMAIN-CONTAINING PROTEIN"/>
    <property type="match status" value="1"/>
</dbReference>
<dbReference type="Gene3D" id="3.30.457.10">
    <property type="entry name" value="Copper amine oxidase-like, N-terminal domain"/>
    <property type="match status" value="1"/>
</dbReference>
<dbReference type="EMBL" id="JACJVQ010000028">
    <property type="protein sequence ID" value="MBB6638097.1"/>
    <property type="molecule type" value="Genomic_DNA"/>
</dbReference>
<evidence type="ECO:0000259" key="4">
    <source>
        <dbReference type="Pfam" id="PF07833"/>
    </source>
</evidence>
<feature type="chain" id="PRO_5032340878" evidence="3">
    <location>
        <begin position="28"/>
        <end position="528"/>
    </location>
</feature>
<dbReference type="InterPro" id="IPR011042">
    <property type="entry name" value="6-blade_b-propeller_TolB-like"/>
</dbReference>
<dbReference type="SUPFAM" id="SSF55383">
    <property type="entry name" value="Copper amine oxidase, domain N"/>
    <property type="match status" value="1"/>
</dbReference>
<dbReference type="Proteomes" id="UP000535838">
    <property type="component" value="Unassembled WGS sequence"/>
</dbReference>
<feature type="domain" description="Copper amine oxidase-like N-terminal" evidence="4">
    <location>
        <begin position="412"/>
        <end position="522"/>
    </location>
</feature>
<evidence type="ECO:0000313" key="6">
    <source>
        <dbReference type="Proteomes" id="UP000535838"/>
    </source>
</evidence>
<evidence type="ECO:0000256" key="3">
    <source>
        <dbReference type="SAM" id="SignalP"/>
    </source>
</evidence>
<dbReference type="PROSITE" id="PS51125">
    <property type="entry name" value="NHL"/>
    <property type="match status" value="2"/>
</dbReference>
<reference evidence="5 6" key="1">
    <citation type="submission" date="2020-08" db="EMBL/GenBank/DDBJ databases">
        <title>Cohnella phylogeny.</title>
        <authorList>
            <person name="Dunlap C."/>
        </authorList>
    </citation>
    <scope>NUCLEOTIDE SEQUENCE [LARGE SCALE GENOMIC DNA]</scope>
    <source>
        <strain evidence="5 6">DSM 25241</strain>
    </source>
</reference>
<proteinExistence type="predicted"/>
<evidence type="ECO:0000313" key="5">
    <source>
        <dbReference type="EMBL" id="MBB6638097.1"/>
    </source>
</evidence>
<protein>
    <submittedName>
        <fullName evidence="5">Copper amine oxidase</fullName>
    </submittedName>
</protein>